<evidence type="ECO:0000259" key="4">
    <source>
        <dbReference type="Pfam" id="PF13193"/>
    </source>
</evidence>
<proteinExistence type="inferred from homology"/>
<dbReference type="Gene3D" id="3.30.300.30">
    <property type="match status" value="1"/>
</dbReference>
<dbReference type="SUPFAM" id="SSF56801">
    <property type="entry name" value="Acetyl-CoA synthetase-like"/>
    <property type="match status" value="1"/>
</dbReference>
<dbReference type="InterPro" id="IPR020845">
    <property type="entry name" value="AMP-binding_CS"/>
</dbReference>
<evidence type="ECO:0000313" key="5">
    <source>
        <dbReference type="EMBL" id="MDQ1105389.1"/>
    </source>
</evidence>
<dbReference type="Gene3D" id="3.40.50.12780">
    <property type="entry name" value="N-terminal domain of ligase-like"/>
    <property type="match status" value="1"/>
</dbReference>
<dbReference type="InterPro" id="IPR042099">
    <property type="entry name" value="ANL_N_sf"/>
</dbReference>
<dbReference type="GO" id="GO:0006631">
    <property type="term" value="P:fatty acid metabolic process"/>
    <property type="evidence" value="ECO:0007669"/>
    <property type="project" value="TreeGrafter"/>
</dbReference>
<feature type="domain" description="AMP-binding enzyme C-terminal" evidence="4">
    <location>
        <begin position="445"/>
        <end position="520"/>
    </location>
</feature>
<evidence type="ECO:0000259" key="3">
    <source>
        <dbReference type="Pfam" id="PF00501"/>
    </source>
</evidence>
<dbReference type="Pfam" id="PF00501">
    <property type="entry name" value="AMP-binding"/>
    <property type="match status" value="1"/>
</dbReference>
<gene>
    <name evidence="5" type="ORF">QE405_002673</name>
</gene>
<dbReference type="PANTHER" id="PTHR43201">
    <property type="entry name" value="ACYL-COA SYNTHETASE"/>
    <property type="match status" value="1"/>
</dbReference>
<comment type="similarity">
    <text evidence="1">Belongs to the ATP-dependent AMP-binding enzyme family.</text>
</comment>
<evidence type="ECO:0000256" key="1">
    <source>
        <dbReference type="ARBA" id="ARBA00006432"/>
    </source>
</evidence>
<dbReference type="Pfam" id="PF13193">
    <property type="entry name" value="AMP-binding_C"/>
    <property type="match status" value="1"/>
</dbReference>
<evidence type="ECO:0000256" key="2">
    <source>
        <dbReference type="ARBA" id="ARBA00022598"/>
    </source>
</evidence>
<reference evidence="5" key="1">
    <citation type="submission" date="2023-07" db="EMBL/GenBank/DDBJ databases">
        <title>Functional and genomic diversity of the sorghum phyllosphere microbiome.</title>
        <authorList>
            <person name="Shade A."/>
        </authorList>
    </citation>
    <scope>NUCLEOTIDE SEQUENCE</scope>
    <source>
        <strain evidence="5">SORGH_AS_1067</strain>
    </source>
</reference>
<dbReference type="InterPro" id="IPR025110">
    <property type="entry name" value="AMP-bd_C"/>
</dbReference>
<dbReference type="PROSITE" id="PS00455">
    <property type="entry name" value="AMP_BINDING"/>
    <property type="match status" value="1"/>
</dbReference>
<keyword evidence="2 5" id="KW-0436">Ligase</keyword>
<dbReference type="InterPro" id="IPR045851">
    <property type="entry name" value="AMP-bd_C_sf"/>
</dbReference>
<accession>A0AAJ1U114</accession>
<protein>
    <submittedName>
        <fullName evidence="5">Crotonobetaine/carnitine-CoA ligase</fullName>
        <ecNumber evidence="5">6.2.1.48</ecNumber>
    </submittedName>
</protein>
<name>A0AAJ1U114_9ACTN</name>
<organism evidence="5 6">
    <name type="scientific">Nocardioides zeae</name>
    <dbReference type="NCBI Taxonomy" id="1457234"/>
    <lineage>
        <taxon>Bacteria</taxon>
        <taxon>Bacillati</taxon>
        <taxon>Actinomycetota</taxon>
        <taxon>Actinomycetes</taxon>
        <taxon>Propionibacteriales</taxon>
        <taxon>Nocardioidaceae</taxon>
        <taxon>Nocardioides</taxon>
    </lineage>
</organism>
<evidence type="ECO:0000313" key="6">
    <source>
        <dbReference type="Proteomes" id="UP001239215"/>
    </source>
</evidence>
<dbReference type="EC" id="6.2.1.48" evidence="5"/>
<comment type="caution">
    <text evidence="5">The sequence shown here is derived from an EMBL/GenBank/DDBJ whole genome shotgun (WGS) entry which is preliminary data.</text>
</comment>
<dbReference type="EMBL" id="JAUTAN010000001">
    <property type="protein sequence ID" value="MDQ1105389.1"/>
    <property type="molecule type" value="Genomic_DNA"/>
</dbReference>
<sequence>MPQHHTTSPTAGDERTASVPRTLLEAATTHPDAPCVRFIDGPSLTYAALLSEVRAVAGALAADGVRPGDRVVLMVGNRVEFLTVALATAWLGAVSVPLNTALRGDALTAMLDLVGPCRLVADGDVLVDVAGALERSGALTRTWVLPATGDEAAPYRLSGLPPWAEPFSALRDGGAPPVHDPHPAVDSDLLAILFTSGTTGPSKGVMWSHRTALAFAENTEWVMGYTADDVIYTCLPLFHINAMYTAFLPGVRNRAPVVVSPRFSASRYWTEIAASGATVTNMLGAIGALLWKQPEQPDERAHRLRLAMVVPFPVGHDAEFAARFGTDLTELYGSTDSGIPLGVPHGERRPGRCGVPAPGWEVVVADEHDRPVPDGTPGELLTRPTRPFVGQLGYWRQPDKTWEAHRNAWFHTGDQVVRHEDGSFSFRDRLKDALRVSGENVSAFEVEHVLTGHPAVAEAAVFAVPGELGEDAVMASVVPEEGHDLDPATLVAEVADRLAYFAVPRYVDVVDALPKTSTQKVRKAELRERGITGTTWDGGQRRRSR</sequence>
<dbReference type="RefSeq" id="WP_307201553.1">
    <property type="nucleotide sequence ID" value="NZ_JAUTAN010000001.1"/>
</dbReference>
<dbReference type="GO" id="GO:0031956">
    <property type="term" value="F:medium-chain fatty acid-CoA ligase activity"/>
    <property type="evidence" value="ECO:0007669"/>
    <property type="project" value="TreeGrafter"/>
</dbReference>
<dbReference type="InterPro" id="IPR000873">
    <property type="entry name" value="AMP-dep_synth/lig_dom"/>
</dbReference>
<feature type="domain" description="AMP-dependent synthetase/ligase" evidence="3">
    <location>
        <begin position="25"/>
        <end position="383"/>
    </location>
</feature>
<dbReference type="AlphaFoldDB" id="A0AAJ1U114"/>
<dbReference type="Proteomes" id="UP001239215">
    <property type="component" value="Unassembled WGS sequence"/>
</dbReference>
<dbReference type="PANTHER" id="PTHR43201:SF5">
    <property type="entry name" value="MEDIUM-CHAIN ACYL-COA LIGASE ACSF2, MITOCHONDRIAL"/>
    <property type="match status" value="1"/>
</dbReference>